<dbReference type="AlphaFoldDB" id="A0A839U2H3"/>
<keyword evidence="1" id="KW-0472">Membrane</keyword>
<gene>
    <name evidence="2" type="ORF">FHS21_000670</name>
</gene>
<name>A0A839U2H3_9HYPH</name>
<organism evidence="2 3">
    <name type="scientific">Phyllobacterium trifolii</name>
    <dbReference type="NCBI Taxonomy" id="300193"/>
    <lineage>
        <taxon>Bacteria</taxon>
        <taxon>Pseudomonadati</taxon>
        <taxon>Pseudomonadota</taxon>
        <taxon>Alphaproteobacteria</taxon>
        <taxon>Hyphomicrobiales</taxon>
        <taxon>Phyllobacteriaceae</taxon>
        <taxon>Phyllobacterium</taxon>
    </lineage>
</organism>
<dbReference type="Proteomes" id="UP000554520">
    <property type="component" value="Unassembled WGS sequence"/>
</dbReference>
<keyword evidence="1" id="KW-0812">Transmembrane</keyword>
<evidence type="ECO:0000256" key="1">
    <source>
        <dbReference type="SAM" id="Phobius"/>
    </source>
</evidence>
<dbReference type="RefSeq" id="WP_112526470.1">
    <property type="nucleotide sequence ID" value="NZ_JACHXN010000002.1"/>
</dbReference>
<evidence type="ECO:0000313" key="2">
    <source>
        <dbReference type="EMBL" id="MBB3144274.1"/>
    </source>
</evidence>
<dbReference type="EMBL" id="JACHXN010000002">
    <property type="protein sequence ID" value="MBB3144274.1"/>
    <property type="molecule type" value="Genomic_DNA"/>
</dbReference>
<keyword evidence="1" id="KW-1133">Transmembrane helix</keyword>
<reference evidence="2 3" key="1">
    <citation type="submission" date="2020-08" db="EMBL/GenBank/DDBJ databases">
        <title>Genomic Encyclopedia of Type Strains, Phase III (KMG-III): the genomes of soil and plant-associated and newly described type strains.</title>
        <authorList>
            <person name="Whitman W."/>
        </authorList>
    </citation>
    <scope>NUCLEOTIDE SEQUENCE [LARGE SCALE GENOMIC DNA]</scope>
    <source>
        <strain evidence="2 3">CECT 7015</strain>
    </source>
</reference>
<proteinExistence type="predicted"/>
<protein>
    <submittedName>
        <fullName evidence="2">Uncharacterized protein</fullName>
    </submittedName>
</protein>
<accession>A0A839U2H3</accession>
<evidence type="ECO:0000313" key="3">
    <source>
        <dbReference type="Proteomes" id="UP000554520"/>
    </source>
</evidence>
<feature type="transmembrane region" description="Helical" evidence="1">
    <location>
        <begin position="66"/>
        <end position="83"/>
    </location>
</feature>
<keyword evidence="3" id="KW-1185">Reference proteome</keyword>
<sequence>MDFNCSWAAGKGDQLGTGSVFNMWAARTEVSGHFVRQALSGSVQRNKYVTVTLPPKLGCLTLEQRLVGVLVMLQAYVFTWMIVTPP</sequence>
<comment type="caution">
    <text evidence="2">The sequence shown here is derived from an EMBL/GenBank/DDBJ whole genome shotgun (WGS) entry which is preliminary data.</text>
</comment>